<reference evidence="4" key="1">
    <citation type="journal article" date="2019" name="Int. J. Syst. Evol. Microbiol.">
        <title>The Global Catalogue of Microorganisms (GCM) 10K type strain sequencing project: providing services to taxonomists for standard genome sequencing and annotation.</title>
        <authorList>
            <consortium name="The Broad Institute Genomics Platform"/>
            <consortium name="The Broad Institute Genome Sequencing Center for Infectious Disease"/>
            <person name="Wu L."/>
            <person name="Ma J."/>
        </authorList>
    </citation>
    <scope>NUCLEOTIDE SEQUENCE [LARGE SCALE GENOMIC DNA]</scope>
    <source>
        <strain evidence="4">CGMCC 4.7178</strain>
    </source>
</reference>
<name>A0ABQ2MKM3_9ACTN</name>
<feature type="domain" description="Ketoreductase" evidence="2">
    <location>
        <begin position="2"/>
        <end position="182"/>
    </location>
</feature>
<feature type="compositionally biased region" description="Gly residues" evidence="1">
    <location>
        <begin position="260"/>
        <end position="269"/>
    </location>
</feature>
<dbReference type="InterPro" id="IPR057326">
    <property type="entry name" value="KR_dom"/>
</dbReference>
<organism evidence="3 4">
    <name type="scientific">Streptomyces daqingensis</name>
    <dbReference type="NCBI Taxonomy" id="1472640"/>
    <lineage>
        <taxon>Bacteria</taxon>
        <taxon>Bacillati</taxon>
        <taxon>Actinomycetota</taxon>
        <taxon>Actinomycetes</taxon>
        <taxon>Kitasatosporales</taxon>
        <taxon>Streptomycetaceae</taxon>
        <taxon>Streptomyces</taxon>
    </lineage>
</organism>
<dbReference type="InterPro" id="IPR002347">
    <property type="entry name" value="SDR_fam"/>
</dbReference>
<dbReference type="Pfam" id="PF13561">
    <property type="entry name" value="adh_short_C2"/>
    <property type="match status" value="1"/>
</dbReference>
<feature type="region of interest" description="Disordered" evidence="1">
    <location>
        <begin position="241"/>
        <end position="284"/>
    </location>
</feature>
<dbReference type="RefSeq" id="WP_189038580.1">
    <property type="nucleotide sequence ID" value="NZ_BMMP01000013.1"/>
</dbReference>
<keyword evidence="4" id="KW-1185">Reference proteome</keyword>
<dbReference type="PANTHER" id="PTHR43975:SF2">
    <property type="entry name" value="EG:BACR7A4.14 PROTEIN-RELATED"/>
    <property type="match status" value="1"/>
</dbReference>
<protein>
    <submittedName>
        <fullName evidence="3">L-xylulose reductase</fullName>
    </submittedName>
</protein>
<feature type="compositionally biased region" description="Low complexity" evidence="1">
    <location>
        <begin position="270"/>
        <end position="284"/>
    </location>
</feature>
<dbReference type="PRINTS" id="PR00081">
    <property type="entry name" value="GDHRDH"/>
</dbReference>
<dbReference type="SUPFAM" id="SSF51735">
    <property type="entry name" value="NAD(P)-binding Rossmann-fold domains"/>
    <property type="match status" value="1"/>
</dbReference>
<proteinExistence type="predicted"/>
<dbReference type="EMBL" id="BMMP01000013">
    <property type="protein sequence ID" value="GGO53508.1"/>
    <property type="molecule type" value="Genomic_DNA"/>
</dbReference>
<evidence type="ECO:0000313" key="4">
    <source>
        <dbReference type="Proteomes" id="UP000631535"/>
    </source>
</evidence>
<gene>
    <name evidence="3" type="ORF">GCM10012287_40310</name>
</gene>
<evidence type="ECO:0000259" key="2">
    <source>
        <dbReference type="SMART" id="SM00822"/>
    </source>
</evidence>
<comment type="caution">
    <text evidence="3">The sequence shown here is derived from an EMBL/GenBank/DDBJ whole genome shotgun (WGS) entry which is preliminary data.</text>
</comment>
<evidence type="ECO:0000313" key="3">
    <source>
        <dbReference type="EMBL" id="GGO53508.1"/>
    </source>
</evidence>
<dbReference type="InterPro" id="IPR036291">
    <property type="entry name" value="NAD(P)-bd_dom_sf"/>
</dbReference>
<dbReference type="PANTHER" id="PTHR43975">
    <property type="entry name" value="ZGC:101858"/>
    <property type="match status" value="1"/>
</dbReference>
<dbReference type="PRINTS" id="PR00080">
    <property type="entry name" value="SDRFAMILY"/>
</dbReference>
<sequence length="284" mass="28325">MTHVLVTGAASGIGRAVAGEFASAAGEVSGTVLTLVDVDEERLEAVADQYDTAQVCVDLAEPDGPEKAVRRAWESVGEIDVLVNAAGVYPSLDMIDLDAAAWDRVFALNTRAPALATAALARRAVAASRAASVVNISSGAALRARPGGGPYASSKAALEMATRAAALELGPHGIRVNAVSPGFVAVDSSCNPVAPEYAAAVSANPLGRPGTPADIARAVRWIAGPDAAWITGEVLRVDGGSGTGASHLPRLWPPDPAPGGAPGDGGGESGSTSDSGNTTEGSAT</sequence>
<dbReference type="SMART" id="SM00822">
    <property type="entry name" value="PKS_KR"/>
    <property type="match status" value="1"/>
</dbReference>
<dbReference type="Gene3D" id="3.40.50.720">
    <property type="entry name" value="NAD(P)-binding Rossmann-like Domain"/>
    <property type="match status" value="1"/>
</dbReference>
<evidence type="ECO:0000256" key="1">
    <source>
        <dbReference type="SAM" id="MobiDB-lite"/>
    </source>
</evidence>
<accession>A0ABQ2MKM3</accession>
<dbReference type="CDD" id="cd05233">
    <property type="entry name" value="SDR_c"/>
    <property type="match status" value="1"/>
</dbReference>
<dbReference type="Proteomes" id="UP000631535">
    <property type="component" value="Unassembled WGS sequence"/>
</dbReference>